<sequence length="367" mass="41418">MAKPALSMKPTGWFQVAWSAEIEPGHVHRMKYFDQELVAWRSAAGALTVMNAYCEHLGAHLGYGGHVEEDRIICPFHGWEWNAEGRNVCIPYQDRPNKARRIRTWPVNERNECVYIWHDLNGREPYFEVPDVFAAYDDGRTADDYYLAYPEGCLHRAGLELHPQYVMENGVDFAHFKFVHRAAFVPEFTRQEYDGAMAYADFEMLFGGTKDKTVLTPNGAVRGGVQAINVGIGVGFAKFWGPDNMRTIVTVTPVDQETCDIRSSVWLDKIPGEDGPHQPASLERRQRMANNQFLADLNIWQHQRYTDPPALATAEGKGFRMIRRWAMQFYPEGQPGSASTPELQTAGTDAGDDMPENEARGAARASV</sequence>
<dbReference type="CDD" id="cd03469">
    <property type="entry name" value="Rieske_RO_Alpha_N"/>
    <property type="match status" value="1"/>
</dbReference>
<dbReference type="GO" id="GO:0046872">
    <property type="term" value="F:metal ion binding"/>
    <property type="evidence" value="ECO:0007669"/>
    <property type="project" value="UniProtKB-KW"/>
</dbReference>
<dbReference type="GO" id="GO:0016042">
    <property type="term" value="P:lipid catabolic process"/>
    <property type="evidence" value="ECO:0007669"/>
    <property type="project" value="UniProtKB-KW"/>
</dbReference>
<comment type="cofactor">
    <cofactor evidence="1">
        <name>Fe cation</name>
        <dbReference type="ChEBI" id="CHEBI:24875"/>
    </cofactor>
</comment>
<dbReference type="GO" id="GO:0004497">
    <property type="term" value="F:monooxygenase activity"/>
    <property type="evidence" value="ECO:0007669"/>
    <property type="project" value="UniProtKB-ARBA"/>
</dbReference>
<keyword evidence="7" id="KW-0411">Iron-sulfur</keyword>
<protein>
    <recommendedName>
        <fullName evidence="9">Rieske-type oxygenase</fullName>
    </recommendedName>
</protein>
<dbReference type="SUPFAM" id="SSF50022">
    <property type="entry name" value="ISP domain"/>
    <property type="match status" value="1"/>
</dbReference>
<evidence type="ECO:0000256" key="10">
    <source>
        <dbReference type="ARBA" id="ARBA00046982"/>
    </source>
</evidence>
<dbReference type="PANTHER" id="PTHR21266:SF60">
    <property type="entry name" value="3-KETOSTEROID-9-ALPHA-MONOOXYGENASE, OXYGENASE COMPONENT"/>
    <property type="match status" value="1"/>
</dbReference>
<dbReference type="GeneID" id="31526327"/>
<feature type="domain" description="Rieske" evidence="12">
    <location>
        <begin position="14"/>
        <end position="116"/>
    </location>
</feature>
<evidence type="ECO:0000256" key="8">
    <source>
        <dbReference type="ARBA" id="ARBA00023221"/>
    </source>
</evidence>
<evidence type="ECO:0000256" key="11">
    <source>
        <dbReference type="SAM" id="MobiDB-lite"/>
    </source>
</evidence>
<keyword evidence="8" id="KW-0753">Steroid metabolism</keyword>
<evidence type="ECO:0000256" key="2">
    <source>
        <dbReference type="ARBA" id="ARBA00022714"/>
    </source>
</evidence>
<evidence type="ECO:0000313" key="13">
    <source>
        <dbReference type="EMBL" id="EJO89424.1"/>
    </source>
</evidence>
<evidence type="ECO:0000256" key="7">
    <source>
        <dbReference type="ARBA" id="ARBA00023014"/>
    </source>
</evidence>
<dbReference type="GO" id="GO:0008203">
    <property type="term" value="P:cholesterol metabolic process"/>
    <property type="evidence" value="ECO:0007669"/>
    <property type="project" value="InterPro"/>
</dbReference>
<dbReference type="Proteomes" id="UP000006455">
    <property type="component" value="Unassembled WGS sequence"/>
</dbReference>
<dbReference type="InterPro" id="IPR050584">
    <property type="entry name" value="Cholesterol_7-desaturase"/>
</dbReference>
<accession>J5EIU9</accession>
<dbReference type="InterPro" id="IPR017941">
    <property type="entry name" value="Rieske_2Fe-2S"/>
</dbReference>
<comment type="subunit">
    <text evidence="10">Homotrimer. The two-component system 3-ketosteroid-9-alpha-monooxygenase is composed of an oxygenase component KshA and a reductase component KshB.</text>
</comment>
<evidence type="ECO:0000313" key="14">
    <source>
        <dbReference type="Proteomes" id="UP000006455"/>
    </source>
</evidence>
<keyword evidence="4" id="KW-0442">Lipid degradation</keyword>
<dbReference type="GO" id="GO:0016705">
    <property type="term" value="F:oxidoreductase activity, acting on paired donors, with incorporation or reduction of molecular oxygen"/>
    <property type="evidence" value="ECO:0007669"/>
    <property type="project" value="UniProtKB-ARBA"/>
</dbReference>
<organism evidence="13 14">
    <name type="scientific">Mycobacterium colombiense CECT 3035</name>
    <dbReference type="NCBI Taxonomy" id="1041522"/>
    <lineage>
        <taxon>Bacteria</taxon>
        <taxon>Bacillati</taxon>
        <taxon>Actinomycetota</taxon>
        <taxon>Actinomycetes</taxon>
        <taxon>Mycobacteriales</taxon>
        <taxon>Mycobacteriaceae</taxon>
        <taxon>Mycobacterium</taxon>
        <taxon>Mycobacterium avium complex (MAC)</taxon>
    </lineage>
</organism>
<keyword evidence="6" id="KW-0408">Iron</keyword>
<keyword evidence="8" id="KW-0443">Lipid metabolism</keyword>
<evidence type="ECO:0000259" key="12">
    <source>
        <dbReference type="PROSITE" id="PS51296"/>
    </source>
</evidence>
<evidence type="ECO:0000256" key="9">
    <source>
        <dbReference type="ARBA" id="ARBA00030944"/>
    </source>
</evidence>
<dbReference type="EMBL" id="AFVW02000002">
    <property type="protein sequence ID" value="EJO89424.1"/>
    <property type="molecule type" value="Genomic_DNA"/>
</dbReference>
<evidence type="ECO:0000256" key="3">
    <source>
        <dbReference type="ARBA" id="ARBA00022723"/>
    </source>
</evidence>
<dbReference type="Gene3D" id="2.102.10.10">
    <property type="entry name" value="Rieske [2Fe-2S] iron-sulphur domain"/>
    <property type="match status" value="1"/>
</dbReference>
<feature type="compositionally biased region" description="Polar residues" evidence="11">
    <location>
        <begin position="336"/>
        <end position="347"/>
    </location>
</feature>
<dbReference type="Gene3D" id="3.90.380.10">
    <property type="entry name" value="Naphthalene 1,2-dioxygenase Alpha Subunit, Chain A, domain 1"/>
    <property type="match status" value="1"/>
</dbReference>
<dbReference type="InterPro" id="IPR045605">
    <property type="entry name" value="KshA-like_C"/>
</dbReference>
<dbReference type="OrthoDB" id="5243643at2"/>
<feature type="region of interest" description="Disordered" evidence="11">
    <location>
        <begin position="332"/>
        <end position="367"/>
    </location>
</feature>
<evidence type="ECO:0000256" key="4">
    <source>
        <dbReference type="ARBA" id="ARBA00022963"/>
    </source>
</evidence>
<evidence type="ECO:0000256" key="6">
    <source>
        <dbReference type="ARBA" id="ARBA00023004"/>
    </source>
</evidence>
<evidence type="ECO:0000256" key="5">
    <source>
        <dbReference type="ARBA" id="ARBA00023002"/>
    </source>
</evidence>
<dbReference type="GO" id="GO:0051537">
    <property type="term" value="F:2 iron, 2 sulfur cluster binding"/>
    <property type="evidence" value="ECO:0007669"/>
    <property type="project" value="UniProtKB-KW"/>
</dbReference>
<dbReference type="PROSITE" id="PS51296">
    <property type="entry name" value="RIESKE"/>
    <property type="match status" value="1"/>
</dbReference>
<name>J5EIU9_9MYCO</name>
<keyword evidence="2" id="KW-0001">2Fe-2S</keyword>
<dbReference type="RefSeq" id="WP_007769937.1">
    <property type="nucleotide sequence ID" value="NZ_AFVW02000002.1"/>
</dbReference>
<dbReference type="PANTHER" id="PTHR21266">
    <property type="entry name" value="IRON-SULFUR DOMAIN CONTAINING PROTEIN"/>
    <property type="match status" value="1"/>
</dbReference>
<keyword evidence="3" id="KW-0479">Metal-binding</keyword>
<proteinExistence type="predicted"/>
<evidence type="ECO:0000256" key="1">
    <source>
        <dbReference type="ARBA" id="ARBA00001962"/>
    </source>
</evidence>
<reference evidence="13 14" key="1">
    <citation type="journal article" date="2011" name="J. Bacteriol.">
        <title>Genome sequence of the Mycobacterium colombiense type strain, CECT 3035.</title>
        <authorList>
            <person name="Gonzalez-Perez M."/>
            <person name="Murcia M.I."/>
            <person name="Landsman D."/>
            <person name="Jordan I.K."/>
            <person name="Marino-Ramirez L."/>
        </authorList>
    </citation>
    <scope>NUCLEOTIDE SEQUENCE [LARGE SCALE GENOMIC DNA]</scope>
    <source>
        <strain evidence="13 14">CECT 3035</strain>
    </source>
</reference>
<comment type="caution">
    <text evidence="13">The sequence shown here is derived from an EMBL/GenBank/DDBJ whole genome shotgun (WGS) entry which is preliminary data.</text>
</comment>
<dbReference type="STRING" id="1041522.GCA_002105755_02175"/>
<dbReference type="Pfam" id="PF19298">
    <property type="entry name" value="KshA_C"/>
    <property type="match status" value="1"/>
</dbReference>
<dbReference type="Pfam" id="PF00355">
    <property type="entry name" value="Rieske"/>
    <property type="match status" value="1"/>
</dbReference>
<gene>
    <name evidence="13" type="ORF">MCOL_V204525</name>
</gene>
<dbReference type="InterPro" id="IPR036922">
    <property type="entry name" value="Rieske_2Fe-2S_sf"/>
</dbReference>
<keyword evidence="5" id="KW-0560">Oxidoreductase</keyword>
<dbReference type="AlphaFoldDB" id="J5EIU9"/>
<dbReference type="eggNOG" id="COG4638">
    <property type="taxonomic scope" value="Bacteria"/>
</dbReference>
<dbReference type="SUPFAM" id="SSF55961">
    <property type="entry name" value="Bet v1-like"/>
    <property type="match status" value="1"/>
</dbReference>